<evidence type="ECO:0000259" key="1">
    <source>
        <dbReference type="Pfam" id="PF26379"/>
    </source>
</evidence>
<reference evidence="2 3" key="1">
    <citation type="submission" date="2019-11" db="EMBL/GenBank/DDBJ databases">
        <authorList>
            <person name="Holert J."/>
        </authorList>
    </citation>
    <scope>NUCLEOTIDE SEQUENCE [LARGE SCALE GENOMIC DNA]</scope>
    <source>
        <strain evidence="2">SB11_3</strain>
    </source>
</reference>
<keyword evidence="3" id="KW-1185">Reference proteome</keyword>
<name>A0A5S9QKS5_9GAMM</name>
<protein>
    <recommendedName>
        <fullName evidence="1">Scaffold protein FimL second domain-containing protein</fullName>
    </recommendedName>
</protein>
<organism evidence="2 3">
    <name type="scientific">BD1-7 clade bacterium</name>
    <dbReference type="NCBI Taxonomy" id="2029982"/>
    <lineage>
        <taxon>Bacteria</taxon>
        <taxon>Pseudomonadati</taxon>
        <taxon>Pseudomonadota</taxon>
        <taxon>Gammaproteobacteria</taxon>
        <taxon>Cellvibrionales</taxon>
        <taxon>Spongiibacteraceae</taxon>
        <taxon>BD1-7 clade</taxon>
    </lineage>
</organism>
<evidence type="ECO:0000313" key="3">
    <source>
        <dbReference type="Proteomes" id="UP000441399"/>
    </source>
</evidence>
<dbReference type="AlphaFoldDB" id="A0A5S9QKS5"/>
<dbReference type="OrthoDB" id="9803176at2"/>
<evidence type="ECO:0000313" key="2">
    <source>
        <dbReference type="EMBL" id="CAA0118894.1"/>
    </source>
</evidence>
<dbReference type="Pfam" id="PF26379">
    <property type="entry name" value="FimL_2nd"/>
    <property type="match status" value="1"/>
</dbReference>
<dbReference type="Proteomes" id="UP000441399">
    <property type="component" value="Unassembled WGS sequence"/>
</dbReference>
<accession>A0A5S9QKS5</accession>
<feature type="domain" description="Scaffold protein FimL second" evidence="1">
    <location>
        <begin position="158"/>
        <end position="296"/>
    </location>
</feature>
<dbReference type="EMBL" id="CACSIO010000034">
    <property type="protein sequence ID" value="CAA0118894.1"/>
    <property type="molecule type" value="Genomic_DNA"/>
</dbReference>
<gene>
    <name evidence="2" type="ORF">OPDIPICF_02188</name>
</gene>
<sequence>MIEVTPINVTSIKVVHNELGLSIEKASRHFEAFAVDTSAQDQLRESLTSLAEIVGVFKMLGLKRALELSEGMVLLSNAILDAQVKASDFALSALSHAYVGLPCYIEYVKDREQAIPALLDPFINEIKAALRQPIRLESELAGFAVDSFSLGAQGISEEADLAGLYGRMRQLYQLGLIGLIREENLEFKLQLMHRAVSRLAKAVAGEGRTQWRLTEAVLEGLMSGDLSLSFTRKRVLSRVDALIRQALESNDLSSASGDAALMAELVYLIEISSCSHSAAQEVHDKLGLNYLAFDDRALQRERSVMQGPNAETIIVMVDALKEELAQAKQVLEIAAQDPASNDADMTSLAGLFQRTSDILAVVGVQTPSQILAGLLEKVKSWAGGNPFDREGLLGVADGLLYVESMLSGLSRLDLNFEDTQQDDEARKALMAQSQLDEAQKIVVSEAQAGIGEAKKDITSFIESDFNTEYVQSVLDTIVSVRGAMDLLGLKRASSILTECAEFVAAQKDADFASESGQEILEVIADALIALEYYLSEIELYGEAPVNVLDVAEQSLKGLERAG</sequence>
<proteinExistence type="predicted"/>
<dbReference type="InterPro" id="IPR058661">
    <property type="entry name" value="FimL_2nd"/>
</dbReference>